<dbReference type="OrthoDB" id="386880at2759"/>
<organism evidence="4 5">
    <name type="scientific">Plasmodium gallinaceum</name>
    <dbReference type="NCBI Taxonomy" id="5849"/>
    <lineage>
        <taxon>Eukaryota</taxon>
        <taxon>Sar</taxon>
        <taxon>Alveolata</taxon>
        <taxon>Apicomplexa</taxon>
        <taxon>Aconoidasida</taxon>
        <taxon>Haemosporida</taxon>
        <taxon>Plasmodiidae</taxon>
        <taxon>Plasmodium</taxon>
        <taxon>Plasmodium (Haemamoeba)</taxon>
    </lineage>
</organism>
<evidence type="ECO:0000313" key="4">
    <source>
        <dbReference type="EMBL" id="CRG98090.1"/>
    </source>
</evidence>
<dbReference type="RefSeq" id="XP_028530887.1">
    <property type="nucleotide sequence ID" value="XM_028674546.1"/>
</dbReference>
<protein>
    <submittedName>
        <fullName evidence="4">Uncharacterized protein</fullName>
    </submittedName>
</protein>
<keyword evidence="1" id="KW-0175">Coiled coil</keyword>
<feature type="compositionally biased region" description="Polar residues" evidence="2">
    <location>
        <begin position="1090"/>
        <end position="1101"/>
    </location>
</feature>
<feature type="compositionally biased region" description="Basic and acidic residues" evidence="2">
    <location>
        <begin position="932"/>
        <end position="949"/>
    </location>
</feature>
<feature type="compositionally biased region" description="Polar residues" evidence="2">
    <location>
        <begin position="1061"/>
        <end position="1073"/>
    </location>
</feature>
<comment type="caution">
    <text evidence="4">The sequence shown here is derived from an EMBL/GenBank/DDBJ whole genome shotgun (WGS) entry which is preliminary data.</text>
</comment>
<evidence type="ECO:0000256" key="2">
    <source>
        <dbReference type="SAM" id="MobiDB-lite"/>
    </source>
</evidence>
<dbReference type="Proteomes" id="UP000220797">
    <property type="component" value="Unassembled WGS sequence"/>
</dbReference>
<dbReference type="GeneID" id="39729050"/>
<dbReference type="EMBL" id="CVMV01000132">
    <property type="protein sequence ID" value="CRG98090.1"/>
    <property type="molecule type" value="Genomic_DNA"/>
</dbReference>
<evidence type="ECO:0000256" key="3">
    <source>
        <dbReference type="SAM" id="Phobius"/>
    </source>
</evidence>
<keyword evidence="5" id="KW-1185">Reference proteome</keyword>
<name>A0A1J1H408_PLAGA</name>
<accession>A0A1J1H408</accession>
<sequence length="1108" mass="132393">MNKGTTNFSIEELNFNNTEESKKDVANSVKNENASIDISSYKDKEIKDEQDTTTENNILVVGDENLSFSEYIIEAYPSSNIYIASTLTELEMNFMLIDLEKKKKIKYEYESMKKGEIKIEKFHFYYTRKFKEKYANKNVFVIYKTNLFCLKCYFPNNFFNTVFLLLPGLCYNIRENGLKYSDKVTTLRIYYFLILLIIEIINVSIKNAGIHMLWTNEKLQNLNEDDNKDSEKKKNENDEIKKESIHDTINALKNLMCNNNNLMNEDNEKNDLNEDIYTKTEENENAFDEKNYNENFNINKNVIKNDTEISEDENNEIDEEKNIEINEENEINENNENNEKNVDVNNEINGDENNDINVVNEDENNDINEVNEDDNNEVNENYSNNINENEKIYNECHEANYENNEYNVDRNIDNNTVTSDINEEKNEINDNETFNRNNIKESNISEKNFTVDLENEETNNVCDLNENKENEKNFENEYEEEKENNTNLTTNIENKENEIFSYNEIQRSGDVDNSSILNKCEKLDDKGVNIKLSNYSNLNTEEEEDEEEEEEDDDEDDDEDEDEEDENEKTNCFDIFEIDRSNLEDIDNVTGKSEDTEKLDERENIIEYIYKNKKKKKSIINMVHFPLLYEINIKKLMKLFYFHYQVNNEEKLKLKLNSVDITKNYFPIIYGNQFIFNEFLKNCKFFSFILKRKKLIIPEDLAVLLPKISCEYQIESYNFLKKKYYSLFNEEVKSYNSLKDQINHINNMRHKLYLHNLKVKEKATKSKPYISYYLFQQDMNELMKEKLASDKLTSEKFTSEKLWQVIFNPLDFFHMNDDVNKYFEYYIYPNISKFHKALECNKLCFKFNIGKKEENEICKKSNKKKYKNNYFTTNDNKNKPPLLPTPTIDNYKNNNMNKNTSVYKHINNTPLSNYNKLYRNEKIRSSVSNNFENKREDKNQKYSKNENQRSSRNTNTNFHNYNNSNYHDKVYSNISHNYTYKPSRNNMHKTNENRSDNKNIKRRRDDSYEIRREGYSNKRYEKRGRNDYDMKMKTDDRTERSSKNHSEMQDPYASTKESNKIYDTNNSMNTSEKQSWKLPPPPPIIPPIYENQSQQKMNNFYNLDDSQK</sequence>
<dbReference type="AlphaFoldDB" id="A0A1J1H408"/>
<feature type="coiled-coil region" evidence="1">
    <location>
        <begin position="464"/>
        <end position="498"/>
    </location>
</feature>
<feature type="compositionally biased region" description="Basic and acidic residues" evidence="2">
    <location>
        <begin position="989"/>
        <end position="1048"/>
    </location>
</feature>
<feature type="coiled-coil region" evidence="1">
    <location>
        <begin position="216"/>
        <end position="265"/>
    </location>
</feature>
<feature type="compositionally biased region" description="Acidic residues" evidence="2">
    <location>
        <begin position="540"/>
        <end position="567"/>
    </location>
</feature>
<dbReference type="OMA" id="NADHNMD"/>
<gene>
    <name evidence="4" type="ORF">PGAL8A_00052500</name>
</gene>
<evidence type="ECO:0000256" key="1">
    <source>
        <dbReference type="SAM" id="Coils"/>
    </source>
</evidence>
<feature type="compositionally biased region" description="Acidic residues" evidence="2">
    <location>
        <begin position="349"/>
        <end position="359"/>
    </location>
</feature>
<feature type="region of interest" description="Disordered" evidence="2">
    <location>
        <begin position="309"/>
        <end position="359"/>
    </location>
</feature>
<feature type="region of interest" description="Disordered" evidence="2">
    <location>
        <begin position="925"/>
        <end position="1108"/>
    </location>
</feature>
<evidence type="ECO:0000313" key="5">
    <source>
        <dbReference type="Proteomes" id="UP000220797"/>
    </source>
</evidence>
<feature type="compositionally biased region" description="Polar residues" evidence="2">
    <location>
        <begin position="972"/>
        <end position="985"/>
    </location>
</feature>
<keyword evidence="3" id="KW-1133">Transmembrane helix</keyword>
<dbReference type="VEuPathDB" id="PlasmoDB:PGAL8A_00052500"/>
<feature type="region of interest" description="Disordered" evidence="2">
    <location>
        <begin position="533"/>
        <end position="571"/>
    </location>
</feature>
<proteinExistence type="predicted"/>
<feature type="compositionally biased region" description="Low complexity" evidence="2">
    <location>
        <begin position="953"/>
        <end position="965"/>
    </location>
</feature>
<keyword evidence="3" id="KW-0472">Membrane</keyword>
<feature type="transmembrane region" description="Helical" evidence="3">
    <location>
        <begin position="189"/>
        <end position="214"/>
    </location>
</feature>
<feature type="compositionally biased region" description="Acidic residues" evidence="2">
    <location>
        <begin position="309"/>
        <end position="333"/>
    </location>
</feature>
<reference evidence="4" key="1">
    <citation type="submission" date="2015-04" db="EMBL/GenBank/DDBJ databases">
        <authorList>
            <consortium name="Pathogen Informatics"/>
        </authorList>
    </citation>
    <scope>NUCLEOTIDE SEQUENCE [LARGE SCALE GENOMIC DNA]</scope>
    <source>
        <strain evidence="4">8A</strain>
    </source>
</reference>
<keyword evidence="3" id="KW-0812">Transmembrane</keyword>